<name>A0A8W7PT94_ANOCL</name>
<organism evidence="2">
    <name type="scientific">Anopheles coluzzii</name>
    <name type="common">African malaria mosquito</name>
    <dbReference type="NCBI Taxonomy" id="1518534"/>
    <lineage>
        <taxon>Eukaryota</taxon>
        <taxon>Metazoa</taxon>
        <taxon>Ecdysozoa</taxon>
        <taxon>Arthropoda</taxon>
        <taxon>Hexapoda</taxon>
        <taxon>Insecta</taxon>
        <taxon>Pterygota</taxon>
        <taxon>Neoptera</taxon>
        <taxon>Endopterygota</taxon>
        <taxon>Diptera</taxon>
        <taxon>Nematocera</taxon>
        <taxon>Culicoidea</taxon>
        <taxon>Culicidae</taxon>
        <taxon>Anophelinae</taxon>
        <taxon>Anopheles</taxon>
    </lineage>
</organism>
<dbReference type="Proteomes" id="UP000075882">
    <property type="component" value="Unassembled WGS sequence"/>
</dbReference>
<dbReference type="EnsemblMetazoa" id="ACOM037431-RA">
    <property type="protein sequence ID" value="ACOM037431-PA.1"/>
    <property type="gene ID" value="ACOM037431"/>
</dbReference>
<protein>
    <submittedName>
        <fullName evidence="2">Uncharacterized protein</fullName>
    </submittedName>
</protein>
<evidence type="ECO:0000313" key="2">
    <source>
        <dbReference type="EnsemblMetazoa" id="ACOM037431-PA.1"/>
    </source>
</evidence>
<proteinExistence type="predicted"/>
<dbReference type="AlphaFoldDB" id="A0A8W7PT94"/>
<feature type="region of interest" description="Disordered" evidence="1">
    <location>
        <begin position="112"/>
        <end position="131"/>
    </location>
</feature>
<accession>A0A8W7PT94</accession>
<reference evidence="2" key="1">
    <citation type="submission" date="2022-08" db="UniProtKB">
        <authorList>
            <consortium name="EnsemblMetazoa"/>
        </authorList>
    </citation>
    <scope>IDENTIFICATION</scope>
</reference>
<sequence>MSGLITPPHGQVAVRDLALQTVVGVECAVRLHYLILRNASDTFQRVNVLRVVAHQQTLLLEQPDEVVRRCRFERARVELLGEREERFRVLVQILQLKDGLRCFSTPSMSTVSSTRRRAAPPEPFSFSNPSPCWKSGNAPTAAAAATSGPTAPFTIEAGGDGPSGVMVGSDAGSVSATDTPAIADAVDAAAAAAASVAVAAVLPSA</sequence>
<evidence type="ECO:0000256" key="1">
    <source>
        <dbReference type="SAM" id="MobiDB-lite"/>
    </source>
</evidence>